<dbReference type="RefSeq" id="YP_010109967.1">
    <property type="nucleotide sequence ID" value="NC_055865.1"/>
</dbReference>
<dbReference type="GeneID" id="65128255"/>
<proteinExistence type="predicted"/>
<protein>
    <recommendedName>
        <fullName evidence="3">Preprotein translocase subunit SecB</fullName>
    </recommendedName>
</protein>
<organism evidence="1 2">
    <name type="scientific">Gordonia phage Azula</name>
    <dbReference type="NCBI Taxonomy" id="2762397"/>
    <lineage>
        <taxon>Viruses</taxon>
        <taxon>Duplodnaviria</taxon>
        <taxon>Heunggongvirae</taxon>
        <taxon>Uroviricota</taxon>
        <taxon>Caudoviricetes</taxon>
        <taxon>Jujuvirus</taxon>
        <taxon>Jujuvirus azula</taxon>
    </lineage>
</organism>
<evidence type="ECO:0008006" key="3">
    <source>
        <dbReference type="Google" id="ProtNLM"/>
    </source>
</evidence>
<dbReference type="KEGG" id="vg:65128255"/>
<dbReference type="Proteomes" id="UP000515801">
    <property type="component" value="Segment"/>
</dbReference>
<gene>
    <name evidence="1" type="primary">41</name>
    <name evidence="1" type="ORF">SEA_AZULA_41</name>
</gene>
<evidence type="ECO:0000313" key="1">
    <source>
        <dbReference type="EMBL" id="QNJ57852.1"/>
    </source>
</evidence>
<name>A0A7G8LKT0_9CAUD</name>
<dbReference type="EMBL" id="MT723935">
    <property type="protein sequence ID" value="QNJ57852.1"/>
    <property type="molecule type" value="Genomic_DNA"/>
</dbReference>
<sequence length="139" mass="15530">MTVNPYESCDQLLDATELVDVRFYEVHGERNDSEGDPKWFIRVLTNQADSQLQLRFRLQLSGSGATYTADAAAVYVLKEPVAEVPDDVVREFAERVGIFAAFPYLRAAIGNLASQLGLERPVLPMLRQGMVRLSPDDPE</sequence>
<keyword evidence="2" id="KW-1185">Reference proteome</keyword>
<reference evidence="1 2" key="1">
    <citation type="submission" date="2020-07" db="EMBL/GenBank/DDBJ databases">
        <authorList>
            <person name="McAllister N."/>
            <person name="Shin J."/>
            <person name="DeCesaris R."/>
            <person name="Khan R."/>
            <person name="Maida M.R."/>
            <person name="Meek G.M."/>
            <person name="Nagarkar R."/>
            <person name="Neopaney A."/>
            <person name="Oviedo V."/>
            <person name="Yang K.S."/>
            <person name="Butela K.A."/>
            <person name="Garlena R.A."/>
            <person name="Russell D.A."/>
            <person name="Pope W.H."/>
            <person name="Jacobs-Sera D."/>
            <person name="Hatfull G.F."/>
        </authorList>
    </citation>
    <scope>NUCLEOTIDE SEQUENCE [LARGE SCALE GENOMIC DNA]</scope>
</reference>
<evidence type="ECO:0000313" key="2">
    <source>
        <dbReference type="Proteomes" id="UP000515801"/>
    </source>
</evidence>
<accession>A0A7G8LKT0</accession>